<gene>
    <name evidence="1" type="ORF">TCEB3V08_LOCUS9899</name>
</gene>
<dbReference type="EMBL" id="OC320963">
    <property type="protein sequence ID" value="CAD7409162.1"/>
    <property type="molecule type" value="Genomic_DNA"/>
</dbReference>
<name>A0A7R9D6S1_TIMCR</name>
<evidence type="ECO:0000313" key="1">
    <source>
        <dbReference type="EMBL" id="CAD7409162.1"/>
    </source>
</evidence>
<sequence length="123" mass="13738">MRSSFKVVTVFSNSTRSIVSSLSRFVLSSKSFNNFSCSNSRSSRDGGVSHAELSPCWQQRRTCNVGNSPIPALLHESILGHDVIYNFARVEECGSDLHSRVKAKTFLKASSWGENINFLKDYE</sequence>
<reference evidence="1" key="1">
    <citation type="submission" date="2020-11" db="EMBL/GenBank/DDBJ databases">
        <authorList>
            <person name="Tran Van P."/>
        </authorList>
    </citation>
    <scope>NUCLEOTIDE SEQUENCE</scope>
</reference>
<accession>A0A7R9D6S1</accession>
<dbReference type="AlphaFoldDB" id="A0A7R9D6S1"/>
<protein>
    <submittedName>
        <fullName evidence="1">Uncharacterized protein</fullName>
    </submittedName>
</protein>
<organism evidence="1">
    <name type="scientific">Timema cristinae</name>
    <name type="common">Walking stick</name>
    <dbReference type="NCBI Taxonomy" id="61476"/>
    <lineage>
        <taxon>Eukaryota</taxon>
        <taxon>Metazoa</taxon>
        <taxon>Ecdysozoa</taxon>
        <taxon>Arthropoda</taxon>
        <taxon>Hexapoda</taxon>
        <taxon>Insecta</taxon>
        <taxon>Pterygota</taxon>
        <taxon>Neoptera</taxon>
        <taxon>Polyneoptera</taxon>
        <taxon>Phasmatodea</taxon>
        <taxon>Timematodea</taxon>
        <taxon>Timematoidea</taxon>
        <taxon>Timematidae</taxon>
        <taxon>Timema</taxon>
    </lineage>
</organism>
<proteinExistence type="predicted"/>